<dbReference type="EMBL" id="ADCX01000007">
    <property type="protein sequence ID" value="EFG26005.2"/>
    <property type="molecule type" value="Genomic_DNA"/>
</dbReference>
<dbReference type="AlphaFoldDB" id="W5IGQ6"/>
<dbReference type="InterPro" id="IPR000917">
    <property type="entry name" value="Sulfatase_N"/>
</dbReference>
<dbReference type="eggNOG" id="COG1368">
    <property type="taxonomic scope" value="Bacteria"/>
</dbReference>
<gene>
    <name evidence="4" type="ORF">HMPREF9020_01074</name>
</gene>
<dbReference type="SUPFAM" id="SSF53649">
    <property type="entry name" value="Alkaline phosphatase-like"/>
    <property type="match status" value="1"/>
</dbReference>
<evidence type="ECO:0000313" key="5">
    <source>
        <dbReference type="Proteomes" id="UP000005777"/>
    </source>
</evidence>
<protein>
    <recommendedName>
        <fullName evidence="3">Sulfatase N-terminal domain-containing protein</fullName>
    </recommendedName>
</protein>
<evidence type="ECO:0000313" key="4">
    <source>
        <dbReference type="EMBL" id="EFG26005.2"/>
    </source>
</evidence>
<proteinExistence type="predicted"/>
<dbReference type="Gene3D" id="3.40.720.10">
    <property type="entry name" value="Alkaline Phosphatase, subunit A"/>
    <property type="match status" value="1"/>
</dbReference>
<feature type="region of interest" description="Disordered" evidence="1">
    <location>
        <begin position="1"/>
        <end position="38"/>
    </location>
</feature>
<feature type="transmembrane region" description="Helical" evidence="2">
    <location>
        <begin position="57"/>
        <end position="79"/>
    </location>
</feature>
<dbReference type="CDD" id="cd16015">
    <property type="entry name" value="LTA_synthase"/>
    <property type="match status" value="1"/>
</dbReference>
<dbReference type="Pfam" id="PF00884">
    <property type="entry name" value="Sulfatase"/>
    <property type="match status" value="1"/>
</dbReference>
<keyword evidence="2" id="KW-0812">Transmembrane</keyword>
<feature type="transmembrane region" description="Helical" evidence="2">
    <location>
        <begin position="122"/>
        <end position="139"/>
    </location>
</feature>
<evidence type="ECO:0000256" key="1">
    <source>
        <dbReference type="SAM" id="MobiDB-lite"/>
    </source>
</evidence>
<sequence length="706" mass="78984">MDSSETNEITETQEQEGSQTGVDETVENTDSEPQTADQKPAIVKAARWIFKRHKFNWIFYIVTFILANIYAVLEMQTVVDTDHELIWNFFSQMWEFNKFQFLNNFLILSLLSFIFCFIINRFWIAISVYVSLIIVIAVADRFKVVVRNETITAADLNFLSGGNAGNIMSFIPDGSTGIIVRALLTVALLVVFGIVMTIWDSRSLLAPKNKAIGLAARIIIIAIPLTFEVAFVSAMSTTDSWANKILLSQSDNPSMWDNVVDSRKNGTVVAFARNLNPKIMDEPANYSEATMKKILTRYKKTAQTINAKRTTNLNDSTVIAVLSESFSDPTRVPGVKLNKDPMPKIRAIKSGTTSGYMLSSGYGGGTANIEYMVLSGLSMANFSSSLTSPYQQLVPTAAWSPTFNTDWASSQSLAIHPYDSSIYSRRSNYKKFGFSKFYTLNGPQYVKHTKTIDRSGYVSDSETYAETLSRINAKKGSKSQFLQVVTMQNHMPYSNWYDNNDYTVTSTTGQTFGENEKTRIQTYAKGMEYTDTATADFLNKLDAIDKPITVIFYGDHLPGAYTTAAADEENSVDLHETDYFIWSNKASGSSGNKLSAAESTYTSPNFLMEEAAAHMNAKVTPYLAFLTTLHTKVAALEPPVVNVIQRWKRIPSGQALYLDSQGNLIDLKKADKETKQLLADYKLIQYDITAGKQYLRNTDFMTYPKK</sequence>
<feature type="transmembrane region" description="Helical" evidence="2">
    <location>
        <begin position="211"/>
        <end position="235"/>
    </location>
</feature>
<comment type="caution">
    <text evidence="4">The sequence shown here is derived from an EMBL/GenBank/DDBJ whole genome shotgun (WGS) entry which is preliminary data.</text>
</comment>
<accession>W5IGQ6</accession>
<evidence type="ECO:0000256" key="2">
    <source>
        <dbReference type="SAM" id="Phobius"/>
    </source>
</evidence>
<name>W5IGQ6_SCAIO</name>
<dbReference type="HOGENOM" id="CLU_014385_0_0_11"/>
<organism evidence="4 5">
    <name type="scientific">Scardovia inopinata F0304</name>
    <dbReference type="NCBI Taxonomy" id="641146"/>
    <lineage>
        <taxon>Bacteria</taxon>
        <taxon>Bacillati</taxon>
        <taxon>Actinomycetota</taxon>
        <taxon>Actinomycetes</taxon>
        <taxon>Bifidobacteriales</taxon>
        <taxon>Bifidobacteriaceae</taxon>
        <taxon>Scardovia</taxon>
    </lineage>
</organism>
<feature type="transmembrane region" description="Helical" evidence="2">
    <location>
        <begin position="99"/>
        <end position="117"/>
    </location>
</feature>
<evidence type="ECO:0000259" key="3">
    <source>
        <dbReference type="Pfam" id="PF00884"/>
    </source>
</evidence>
<keyword evidence="2" id="KW-1133">Transmembrane helix</keyword>
<keyword evidence="5" id="KW-1185">Reference proteome</keyword>
<reference evidence="4 5" key="1">
    <citation type="submission" date="2012-01" db="EMBL/GenBank/DDBJ databases">
        <title>The Genome Sequence of Scardovia inopinata F0304.</title>
        <authorList>
            <consortium name="The Broad Institute Genome Sequencing Platform"/>
            <person name="Ward D."/>
            <person name="Earl A."/>
            <person name="Feldgarden M."/>
            <person name="Gevers D."/>
            <person name="Young S."/>
            <person name="Zeng Q."/>
            <person name="Koehrsen M."/>
            <person name="Alvarado L."/>
            <person name="Berlin A.M."/>
            <person name="Borenstein D."/>
            <person name="Chapman S.B."/>
            <person name="Chen Z."/>
            <person name="Engels R."/>
            <person name="Freedman E."/>
            <person name="Gellesch M."/>
            <person name="Goldberg J."/>
            <person name="Griggs A."/>
            <person name="Gujja S."/>
            <person name="Heilman E.R."/>
            <person name="Heiman D.I."/>
            <person name="Hepburn T.A."/>
            <person name="Howarth C."/>
            <person name="Jen D."/>
            <person name="Larson L."/>
            <person name="Mehta T."/>
            <person name="Park D."/>
            <person name="Pearson M."/>
            <person name="Richards J."/>
            <person name="Roberts A."/>
            <person name="Saif S."/>
            <person name="Shea T.D."/>
            <person name="Shenoy N."/>
            <person name="Sisk P."/>
            <person name="Stolte C."/>
            <person name="Sykes S.N."/>
            <person name="Walk T."/>
            <person name="White J."/>
            <person name="Yandava C."/>
            <person name="Izard J."/>
            <person name="Baranova O.V."/>
            <person name="Blanton J.M."/>
            <person name="Tanner A.C."/>
            <person name="Dewhirst F."/>
            <person name="Haas B."/>
            <person name="Nusbaum C."/>
            <person name="Birren B."/>
        </authorList>
    </citation>
    <scope>NUCLEOTIDE SEQUENCE [LARGE SCALE GENOMIC DNA]</scope>
    <source>
        <strain evidence="4 5">F0304</strain>
    </source>
</reference>
<dbReference type="InterPro" id="IPR017850">
    <property type="entry name" value="Alkaline_phosphatase_core_sf"/>
</dbReference>
<feature type="domain" description="Sulfatase N-terminal" evidence="3">
    <location>
        <begin position="317"/>
        <end position="616"/>
    </location>
</feature>
<dbReference type="Proteomes" id="UP000005777">
    <property type="component" value="Unassembled WGS sequence"/>
</dbReference>
<keyword evidence="2" id="KW-0472">Membrane</keyword>
<feature type="compositionally biased region" description="Low complexity" evidence="1">
    <location>
        <begin position="1"/>
        <end position="16"/>
    </location>
</feature>
<dbReference type="RefSeq" id="WP_081442842.1">
    <property type="nucleotide sequence ID" value="NZ_GG770226.1"/>
</dbReference>
<feature type="transmembrane region" description="Helical" evidence="2">
    <location>
        <begin position="178"/>
        <end position="199"/>
    </location>
</feature>